<dbReference type="Proteomes" id="UP000033140">
    <property type="component" value="Unassembled WGS sequence"/>
</dbReference>
<dbReference type="EMBL" id="BACD03000010">
    <property type="protein sequence ID" value="GAO47632.1"/>
    <property type="molecule type" value="Genomic_DNA"/>
</dbReference>
<gene>
    <name evidence="2" type="ORF">G7K_1832-t1</name>
</gene>
<sequence>MDALKSKLGSAIGKDLGGSQGPGSSTGQDVSGSGTSANTNTGTGTQTGTGTGGLQGFENKELGSFEQREGLPDNQQVNSEIEREL</sequence>
<evidence type="ECO:0000313" key="2">
    <source>
        <dbReference type="EMBL" id="GAO47632.1"/>
    </source>
</evidence>
<dbReference type="RefSeq" id="XP_019021058.1">
    <property type="nucleotide sequence ID" value="XM_019166522.1"/>
</dbReference>
<accession>A0A0E9NCP0</accession>
<reference evidence="2 3" key="2">
    <citation type="journal article" date="2014" name="J. Gen. Appl. Microbiol.">
        <title>The early diverging ascomycetous budding yeast Saitoella complicata has three histone deacetylases belonging to the Clr6, Hos2, and Rpd3 lineages.</title>
        <authorList>
            <person name="Nishida H."/>
            <person name="Matsumoto T."/>
            <person name="Kondo S."/>
            <person name="Hamamoto M."/>
            <person name="Yoshikawa H."/>
        </authorList>
    </citation>
    <scope>NUCLEOTIDE SEQUENCE [LARGE SCALE GENOMIC DNA]</scope>
    <source>
        <strain evidence="2 3">NRRL Y-17804</strain>
    </source>
</reference>
<evidence type="ECO:0000313" key="3">
    <source>
        <dbReference type="Proteomes" id="UP000033140"/>
    </source>
</evidence>
<feature type="compositionally biased region" description="Gly residues" evidence="1">
    <location>
        <begin position="45"/>
        <end position="55"/>
    </location>
</feature>
<feature type="compositionally biased region" description="Low complexity" evidence="1">
    <location>
        <begin position="22"/>
        <end position="44"/>
    </location>
</feature>
<feature type="compositionally biased region" description="Basic and acidic residues" evidence="1">
    <location>
        <begin position="58"/>
        <end position="71"/>
    </location>
</feature>
<reference evidence="2 3" key="3">
    <citation type="journal article" date="2015" name="Genome Announc.">
        <title>Draft Genome Sequence of the Archiascomycetous Yeast Saitoella complicata.</title>
        <authorList>
            <person name="Yamauchi K."/>
            <person name="Kondo S."/>
            <person name="Hamamoto M."/>
            <person name="Takahashi Y."/>
            <person name="Ogura Y."/>
            <person name="Hayashi T."/>
            <person name="Nishida H."/>
        </authorList>
    </citation>
    <scope>NUCLEOTIDE SEQUENCE [LARGE SCALE GENOMIC DNA]</scope>
    <source>
        <strain evidence="2 3">NRRL Y-17804</strain>
    </source>
</reference>
<dbReference type="AlphaFoldDB" id="A0A0E9NCP0"/>
<name>A0A0E9NCP0_SAICN</name>
<protein>
    <submittedName>
        <fullName evidence="2">Uncharacterized protein</fullName>
    </submittedName>
</protein>
<proteinExistence type="predicted"/>
<reference evidence="2 3" key="1">
    <citation type="journal article" date="2011" name="J. Gen. Appl. Microbiol.">
        <title>Draft genome sequencing of the enigmatic yeast Saitoella complicata.</title>
        <authorList>
            <person name="Nishida H."/>
            <person name="Hamamoto M."/>
            <person name="Sugiyama J."/>
        </authorList>
    </citation>
    <scope>NUCLEOTIDE SEQUENCE [LARGE SCALE GENOMIC DNA]</scope>
    <source>
        <strain evidence="2 3">NRRL Y-17804</strain>
    </source>
</reference>
<evidence type="ECO:0000256" key="1">
    <source>
        <dbReference type="SAM" id="MobiDB-lite"/>
    </source>
</evidence>
<keyword evidence="3" id="KW-1185">Reference proteome</keyword>
<feature type="region of interest" description="Disordered" evidence="1">
    <location>
        <begin position="1"/>
        <end position="85"/>
    </location>
</feature>
<comment type="caution">
    <text evidence="2">The sequence shown here is derived from an EMBL/GenBank/DDBJ whole genome shotgun (WGS) entry which is preliminary data.</text>
</comment>
<organism evidence="2 3">
    <name type="scientific">Saitoella complicata (strain BCRC 22490 / CBS 7301 / JCM 7358 / NBRC 10748 / NRRL Y-17804)</name>
    <dbReference type="NCBI Taxonomy" id="698492"/>
    <lineage>
        <taxon>Eukaryota</taxon>
        <taxon>Fungi</taxon>
        <taxon>Dikarya</taxon>
        <taxon>Ascomycota</taxon>
        <taxon>Taphrinomycotina</taxon>
        <taxon>Taphrinomycotina incertae sedis</taxon>
        <taxon>Saitoella</taxon>
    </lineage>
</organism>